<dbReference type="PROSITE" id="PS51421">
    <property type="entry name" value="RAS"/>
    <property type="match status" value="1"/>
</dbReference>
<dbReference type="SMART" id="SM00176">
    <property type="entry name" value="RAN"/>
    <property type="match status" value="1"/>
</dbReference>
<dbReference type="OrthoDB" id="9989112at2759"/>
<dbReference type="SMART" id="SM00175">
    <property type="entry name" value="RAB"/>
    <property type="match status" value="1"/>
</dbReference>
<dbReference type="AlphaFoldDB" id="W6VC22"/>
<dbReference type="STRING" id="6210.W6VC22"/>
<organism evidence="4 5">
    <name type="scientific">Echinococcus granulosus</name>
    <name type="common">Hydatid tapeworm</name>
    <dbReference type="NCBI Taxonomy" id="6210"/>
    <lineage>
        <taxon>Eukaryota</taxon>
        <taxon>Metazoa</taxon>
        <taxon>Spiralia</taxon>
        <taxon>Lophotrochozoa</taxon>
        <taxon>Platyhelminthes</taxon>
        <taxon>Cestoda</taxon>
        <taxon>Eucestoda</taxon>
        <taxon>Cyclophyllidea</taxon>
        <taxon>Taeniidae</taxon>
        <taxon>Echinococcus</taxon>
        <taxon>Echinococcus granulosus group</taxon>
    </lineage>
</organism>
<keyword evidence="2" id="KW-0547">Nucleotide-binding</keyword>
<dbReference type="FunFam" id="3.40.50.300:FF:001072">
    <property type="entry name" value="Rab family GTPase"/>
    <property type="match status" value="1"/>
</dbReference>
<dbReference type="Pfam" id="PF00071">
    <property type="entry name" value="Ras"/>
    <property type="match status" value="1"/>
</dbReference>
<reference evidence="4 5" key="1">
    <citation type="journal article" date="2013" name="Nat. Genet.">
        <title>The genome of the hydatid tapeworm Echinococcus granulosus.</title>
        <authorList>
            <person name="Zheng H."/>
            <person name="Zhang W."/>
            <person name="Zhang L."/>
            <person name="Zhang Z."/>
            <person name="Li J."/>
            <person name="Lu G."/>
            <person name="Zhu Y."/>
            <person name="Wang Y."/>
            <person name="Huang Y."/>
            <person name="Liu J."/>
            <person name="Kang H."/>
            <person name="Chen J."/>
            <person name="Wang L."/>
            <person name="Chen A."/>
            <person name="Yu S."/>
            <person name="Gao Z."/>
            <person name="Jin L."/>
            <person name="Gu W."/>
            <person name="Wang Z."/>
            <person name="Zhao L."/>
            <person name="Shi B."/>
            <person name="Wen H."/>
            <person name="Lin R."/>
            <person name="Jones M.K."/>
            <person name="Brejova B."/>
            <person name="Vinar T."/>
            <person name="Zhao G."/>
            <person name="McManus D.P."/>
            <person name="Chen Z."/>
            <person name="Zhou Y."/>
            <person name="Wang S."/>
        </authorList>
    </citation>
    <scope>NUCLEOTIDE SEQUENCE [LARGE SCALE GENOMIC DNA]</scope>
</reference>
<dbReference type="OMA" id="HEEYALF"/>
<dbReference type="SMART" id="SM00173">
    <property type="entry name" value="RAS"/>
    <property type="match status" value="1"/>
</dbReference>
<dbReference type="GO" id="GO:0003924">
    <property type="term" value="F:GTPase activity"/>
    <property type="evidence" value="ECO:0007669"/>
    <property type="project" value="InterPro"/>
</dbReference>
<accession>W6VC22</accession>
<dbReference type="PRINTS" id="PR00449">
    <property type="entry name" value="RASTRNSFRMNG"/>
</dbReference>
<protein>
    <submittedName>
        <fullName evidence="4">Ras-related protein Rab-4B</fullName>
    </submittedName>
</protein>
<dbReference type="CDD" id="cd00154">
    <property type="entry name" value="Rab"/>
    <property type="match status" value="1"/>
</dbReference>
<dbReference type="RefSeq" id="XP_024355605.1">
    <property type="nucleotide sequence ID" value="XM_024490202.1"/>
</dbReference>
<dbReference type="InterPro" id="IPR027417">
    <property type="entry name" value="P-loop_NTPase"/>
</dbReference>
<comment type="caution">
    <text evidence="4">The sequence shown here is derived from an EMBL/GenBank/DDBJ whole genome shotgun (WGS) entry which is preliminary data.</text>
</comment>
<dbReference type="PROSITE" id="PS51420">
    <property type="entry name" value="RHO"/>
    <property type="match status" value="1"/>
</dbReference>
<dbReference type="InterPro" id="IPR050209">
    <property type="entry name" value="Rab_GTPases_membrane_traffic"/>
</dbReference>
<dbReference type="KEGG" id="egl:EGR_00953"/>
<name>W6VC22_ECHGR</name>
<gene>
    <name evidence="4" type="ORF">EGR_00953</name>
</gene>
<comment type="similarity">
    <text evidence="1">Belongs to the small GTPase superfamily. Rab family.</text>
</comment>
<proteinExistence type="inferred from homology"/>
<dbReference type="InterPro" id="IPR005225">
    <property type="entry name" value="Small_GTP-bd"/>
</dbReference>
<dbReference type="GeneID" id="36336668"/>
<dbReference type="GO" id="GO:0005525">
    <property type="term" value="F:GTP binding"/>
    <property type="evidence" value="ECO:0007669"/>
    <property type="project" value="UniProtKB-KW"/>
</dbReference>
<dbReference type="InterPro" id="IPR001806">
    <property type="entry name" value="Small_GTPase"/>
</dbReference>
<evidence type="ECO:0000313" key="4">
    <source>
        <dbReference type="EMBL" id="EUB64409.1"/>
    </source>
</evidence>
<dbReference type="Proteomes" id="UP000019149">
    <property type="component" value="Unassembled WGS sequence"/>
</dbReference>
<evidence type="ECO:0000313" key="5">
    <source>
        <dbReference type="Proteomes" id="UP000019149"/>
    </source>
</evidence>
<keyword evidence="3" id="KW-0342">GTP-binding</keyword>
<sequence>MVDSYDYLLKFLIIGDASTGKTCILRRFIEDTFKEDMLHTIGVEFGTKVIQVGGESLKLQIWDTAGQERFQCVTRSYYRGAAGALVVYDISCRESFNRVADWISSVRELSKPDLAVVLVGNKSDLAAERREVNEEEARQFARDNGVHDFIETSAKLGENIQEAFYAAARTALERAKATQSTDMFLPASSSGGGYLHRAPPSQNRVSCSGGYLSYLVV</sequence>
<dbReference type="SMART" id="SM00174">
    <property type="entry name" value="RHO"/>
    <property type="match status" value="1"/>
</dbReference>
<dbReference type="Gene3D" id="3.40.50.300">
    <property type="entry name" value="P-loop containing nucleotide triphosphate hydrolases"/>
    <property type="match status" value="1"/>
</dbReference>
<dbReference type="NCBIfam" id="TIGR00231">
    <property type="entry name" value="small_GTP"/>
    <property type="match status" value="1"/>
</dbReference>
<keyword evidence="5" id="KW-1185">Reference proteome</keyword>
<dbReference type="PROSITE" id="PS51419">
    <property type="entry name" value="RAB"/>
    <property type="match status" value="1"/>
</dbReference>
<evidence type="ECO:0000256" key="2">
    <source>
        <dbReference type="ARBA" id="ARBA00022741"/>
    </source>
</evidence>
<dbReference type="SUPFAM" id="SSF52540">
    <property type="entry name" value="P-loop containing nucleoside triphosphate hydrolases"/>
    <property type="match status" value="1"/>
</dbReference>
<dbReference type="CTD" id="36336668"/>
<evidence type="ECO:0000256" key="1">
    <source>
        <dbReference type="ARBA" id="ARBA00006270"/>
    </source>
</evidence>
<dbReference type="EMBL" id="APAU02000003">
    <property type="protein sequence ID" value="EUB64409.1"/>
    <property type="molecule type" value="Genomic_DNA"/>
</dbReference>
<evidence type="ECO:0000256" key="3">
    <source>
        <dbReference type="ARBA" id="ARBA00023134"/>
    </source>
</evidence>
<dbReference type="PANTHER" id="PTHR47979">
    <property type="entry name" value="DRAB11-RELATED"/>
    <property type="match status" value="1"/>
</dbReference>